<dbReference type="PANTHER" id="PTHR35014:SF1">
    <property type="entry name" value="INFECTION RESPONSE PROTEIN"/>
    <property type="match status" value="1"/>
</dbReference>
<dbReference type="PANTHER" id="PTHR35014">
    <property type="entry name" value="INFECTION RESPONSE PROTEIN-RELATED"/>
    <property type="match status" value="1"/>
</dbReference>
<feature type="signal peptide" evidence="1">
    <location>
        <begin position="1"/>
        <end position="22"/>
    </location>
</feature>
<comment type="caution">
    <text evidence="2">The sequence shown here is derived from an EMBL/GenBank/DDBJ whole genome shotgun (WGS) entry which is preliminary data.</text>
</comment>
<gene>
    <name evidence="2" type="ORF">WR25_18532</name>
</gene>
<keyword evidence="1" id="KW-0732">Signal</keyword>
<keyword evidence="3" id="KW-1185">Reference proteome</keyword>
<accession>A0A2A2LGJ1</accession>
<evidence type="ECO:0008006" key="4">
    <source>
        <dbReference type="Google" id="ProtNLM"/>
    </source>
</evidence>
<evidence type="ECO:0000256" key="1">
    <source>
        <dbReference type="SAM" id="SignalP"/>
    </source>
</evidence>
<name>A0A2A2LGJ1_9BILA</name>
<dbReference type="Proteomes" id="UP000218231">
    <property type="component" value="Unassembled WGS sequence"/>
</dbReference>
<protein>
    <recommendedName>
        <fullName evidence="4">DUF19 domain-containing protein</fullName>
    </recommendedName>
</protein>
<dbReference type="OrthoDB" id="5818920at2759"/>
<dbReference type="AlphaFoldDB" id="A0A2A2LGJ1"/>
<proteinExistence type="predicted"/>
<organism evidence="2 3">
    <name type="scientific">Diploscapter pachys</name>
    <dbReference type="NCBI Taxonomy" id="2018661"/>
    <lineage>
        <taxon>Eukaryota</taxon>
        <taxon>Metazoa</taxon>
        <taxon>Ecdysozoa</taxon>
        <taxon>Nematoda</taxon>
        <taxon>Chromadorea</taxon>
        <taxon>Rhabditida</taxon>
        <taxon>Rhabditina</taxon>
        <taxon>Rhabditomorpha</taxon>
        <taxon>Rhabditoidea</taxon>
        <taxon>Rhabditidae</taxon>
        <taxon>Diploscapter</taxon>
    </lineage>
</organism>
<reference evidence="2 3" key="1">
    <citation type="journal article" date="2017" name="Curr. Biol.">
        <title>Genome architecture and evolution of a unichromosomal asexual nematode.</title>
        <authorList>
            <person name="Fradin H."/>
            <person name="Zegar C."/>
            <person name="Gutwein M."/>
            <person name="Lucas J."/>
            <person name="Kovtun M."/>
            <person name="Corcoran D."/>
            <person name="Baugh L.R."/>
            <person name="Kiontke K."/>
            <person name="Gunsalus K."/>
            <person name="Fitch D.H."/>
            <person name="Piano F."/>
        </authorList>
    </citation>
    <scope>NUCLEOTIDE SEQUENCE [LARGE SCALE GENOMIC DNA]</scope>
    <source>
        <strain evidence="2">PF1309</strain>
    </source>
</reference>
<evidence type="ECO:0000313" key="2">
    <source>
        <dbReference type="EMBL" id="PAV85255.1"/>
    </source>
</evidence>
<dbReference type="EMBL" id="LIAE01006793">
    <property type="protein sequence ID" value="PAV85255.1"/>
    <property type="molecule type" value="Genomic_DNA"/>
</dbReference>
<sequence>MRGYSGMIGLFIAALCLASVQSQQADCDSTQLTAIEKCYSTYLAGYNFTMTDTLPYYWDFHTYRMQMLDQQGLKVQPYICQLANALLSCVQPYQCLAGAGPYAQMGAGNATLAQDWYIDLMVSQYQCGPGYDIGNQVRHSAVYVRVETKYILNQEFYCMAYAREYHQALLDDCVNQMAINISQGGDVCKAEQQMMNCQSLIFINSCDFNAGVYMCNVNWAGINSTDMTCSNMGLLSCPPPRKVQGMFQTRLAKKPDNQIITGDFYDFFENFKQLLQVKYSH</sequence>
<feature type="chain" id="PRO_5013194940" description="DUF19 domain-containing protein" evidence="1">
    <location>
        <begin position="23"/>
        <end position="281"/>
    </location>
</feature>
<evidence type="ECO:0000313" key="3">
    <source>
        <dbReference type="Proteomes" id="UP000218231"/>
    </source>
</evidence>